<keyword evidence="1" id="KW-1133">Transmembrane helix</keyword>
<name>A0A2U1THR2_9MICO</name>
<evidence type="ECO:0000256" key="1">
    <source>
        <dbReference type="SAM" id="Phobius"/>
    </source>
</evidence>
<dbReference type="OrthoDB" id="3733498at2"/>
<dbReference type="RefSeq" id="WP_108391465.1">
    <property type="nucleotide sequence ID" value="NZ_CP026949.1"/>
</dbReference>
<feature type="transmembrane region" description="Helical" evidence="1">
    <location>
        <begin position="75"/>
        <end position="97"/>
    </location>
</feature>
<proteinExistence type="predicted"/>
<dbReference type="AlphaFoldDB" id="A0A2U1THR2"/>
<reference evidence="3" key="1">
    <citation type="submission" date="2018-04" db="EMBL/GenBank/DDBJ databases">
        <authorList>
            <person name="Liu S."/>
            <person name="Wang Z."/>
            <person name="Li J."/>
        </authorList>
    </citation>
    <scope>NUCLEOTIDE SEQUENCE [LARGE SCALE GENOMIC DNA]</scope>
    <source>
        <strain evidence="3">622</strain>
    </source>
</reference>
<evidence type="ECO:0000313" key="2">
    <source>
        <dbReference type="EMBL" id="PWC08429.1"/>
    </source>
</evidence>
<keyword evidence="1" id="KW-0472">Membrane</keyword>
<feature type="transmembrane region" description="Helical" evidence="1">
    <location>
        <begin position="6"/>
        <end position="25"/>
    </location>
</feature>
<gene>
    <name evidence="2" type="ORF">DF223_03645</name>
</gene>
<organism evidence="2 3">
    <name type="scientific">Mycetocola zhujimingii</name>
    <dbReference type="NCBI Taxonomy" id="2079792"/>
    <lineage>
        <taxon>Bacteria</taxon>
        <taxon>Bacillati</taxon>
        <taxon>Actinomycetota</taxon>
        <taxon>Actinomycetes</taxon>
        <taxon>Micrococcales</taxon>
        <taxon>Microbacteriaceae</taxon>
        <taxon>Mycetocola</taxon>
    </lineage>
</organism>
<dbReference type="InterPro" id="IPR008407">
    <property type="entry name" value="Brnchd-chn_aa_trnsp_AzlD"/>
</dbReference>
<protein>
    <submittedName>
        <fullName evidence="2">Branched-chain amino acid transporter AzlD</fullName>
    </submittedName>
</protein>
<dbReference type="KEGG" id="myl:C3E77_09825"/>
<feature type="transmembrane region" description="Helical" evidence="1">
    <location>
        <begin position="37"/>
        <end position="55"/>
    </location>
</feature>
<keyword evidence="1" id="KW-0812">Transmembrane</keyword>
<keyword evidence="3" id="KW-1185">Reference proteome</keyword>
<comment type="caution">
    <text evidence="2">The sequence shown here is derived from an EMBL/GenBank/DDBJ whole genome shotgun (WGS) entry which is preliminary data.</text>
</comment>
<dbReference type="Proteomes" id="UP000244962">
    <property type="component" value="Unassembled WGS sequence"/>
</dbReference>
<accession>A0A2U1THR2</accession>
<evidence type="ECO:0000313" key="3">
    <source>
        <dbReference type="Proteomes" id="UP000244962"/>
    </source>
</evidence>
<dbReference type="EMBL" id="QEFB01000001">
    <property type="protein sequence ID" value="PWC08429.1"/>
    <property type="molecule type" value="Genomic_DNA"/>
</dbReference>
<dbReference type="Pfam" id="PF05437">
    <property type="entry name" value="AzlD"/>
    <property type="match status" value="1"/>
</dbReference>
<sequence length="104" mass="10557">MTLWNVILLASIACVALKLAGYAVPAHWLEKPVPSRIAELLTVALLAALIVVQTIGDGVGVVLDARVPALGVAAALYALRVPFLIVVIAAAAVAALLRAVAGLA</sequence>